<comment type="similarity">
    <text evidence="1 2">Belongs to the peptidase A24 family.</text>
</comment>
<evidence type="ECO:0000256" key="3">
    <source>
        <dbReference type="SAM" id="Phobius"/>
    </source>
</evidence>
<comment type="caution">
    <text evidence="5">The sequence shown here is derived from an EMBL/GenBank/DDBJ whole genome shotgun (WGS) entry which is preliminary data.</text>
</comment>
<protein>
    <submittedName>
        <fullName evidence="5">A24 family peptidase</fullName>
        <ecNumber evidence="5">3.4.23.-</ecNumber>
    </submittedName>
</protein>
<dbReference type="RefSeq" id="WP_341428337.1">
    <property type="nucleotide sequence ID" value="NZ_JBBUTG010000022.1"/>
</dbReference>
<feature type="transmembrane region" description="Helical" evidence="3">
    <location>
        <begin position="175"/>
        <end position="201"/>
    </location>
</feature>
<evidence type="ECO:0000313" key="5">
    <source>
        <dbReference type="EMBL" id="MEK8033911.1"/>
    </source>
</evidence>
<evidence type="ECO:0000256" key="1">
    <source>
        <dbReference type="ARBA" id="ARBA00005801"/>
    </source>
</evidence>
<dbReference type="PANTHER" id="PTHR30487:SF0">
    <property type="entry name" value="PREPILIN LEADER PEPTIDASE_N-METHYLTRANSFERASE-RELATED"/>
    <property type="match status" value="1"/>
</dbReference>
<evidence type="ECO:0000259" key="4">
    <source>
        <dbReference type="Pfam" id="PF01478"/>
    </source>
</evidence>
<dbReference type="InterPro" id="IPR050882">
    <property type="entry name" value="Prepilin_peptidase/N-MTase"/>
</dbReference>
<keyword evidence="3" id="KW-0812">Transmembrane</keyword>
<gene>
    <name evidence="5" type="ORF">AACH06_24055</name>
</gene>
<dbReference type="GO" id="GO:0016787">
    <property type="term" value="F:hydrolase activity"/>
    <property type="evidence" value="ECO:0007669"/>
    <property type="project" value="UniProtKB-KW"/>
</dbReference>
<reference evidence="5 6" key="1">
    <citation type="submission" date="2024-04" db="EMBL/GenBank/DDBJ databases">
        <title>Novel species of the genus Ideonella isolated from streams.</title>
        <authorList>
            <person name="Lu H."/>
        </authorList>
    </citation>
    <scope>NUCLEOTIDE SEQUENCE [LARGE SCALE GENOMIC DNA]</scope>
    <source>
        <strain evidence="5 6">DXS29W</strain>
    </source>
</reference>
<feature type="transmembrane region" description="Helical" evidence="3">
    <location>
        <begin position="6"/>
        <end position="27"/>
    </location>
</feature>
<dbReference type="InterPro" id="IPR000045">
    <property type="entry name" value="Prepilin_IV_endopep_pep"/>
</dbReference>
<feature type="transmembrane region" description="Helical" evidence="3">
    <location>
        <begin position="91"/>
        <end position="111"/>
    </location>
</feature>
<keyword evidence="5" id="KW-0378">Hydrolase</keyword>
<dbReference type="Gene3D" id="1.20.120.1220">
    <property type="match status" value="1"/>
</dbReference>
<sequence length="233" mass="25607">MMSPTYLPLAGIILFILCAAWVLAPLAERIPARLERQWDIEVEEHLRTRREHTPAVNHKLTLGHKVWLACMAAPLGYMVISIHGAKDEGTVWSVYFLSLLLLAAINIRTGLLPDSIVQPILWLGLLFHTHSGAGPEHLYGAALGYVIPYGIYLALKTFTGKELLGQGDIKALAMSGAWFGTSALVPLFCGMLAGIVIWGVLVRLARRRSSTQWATGPAHLLASVAATWWPLWL</sequence>
<dbReference type="Proteomes" id="UP001371218">
    <property type="component" value="Unassembled WGS sequence"/>
</dbReference>
<evidence type="ECO:0000256" key="2">
    <source>
        <dbReference type="RuleBase" id="RU003793"/>
    </source>
</evidence>
<proteinExistence type="inferred from homology"/>
<name>A0ABU9BVC3_9BURK</name>
<evidence type="ECO:0000313" key="6">
    <source>
        <dbReference type="Proteomes" id="UP001371218"/>
    </source>
</evidence>
<feature type="transmembrane region" description="Helical" evidence="3">
    <location>
        <begin position="66"/>
        <end position="85"/>
    </location>
</feature>
<accession>A0ABU9BVC3</accession>
<keyword evidence="6" id="KW-1185">Reference proteome</keyword>
<feature type="domain" description="Prepilin type IV endopeptidase peptidase" evidence="4">
    <location>
        <begin position="94"/>
        <end position="197"/>
    </location>
</feature>
<dbReference type="EMBL" id="JBBUTG010000022">
    <property type="protein sequence ID" value="MEK8033911.1"/>
    <property type="molecule type" value="Genomic_DNA"/>
</dbReference>
<dbReference type="InterPro" id="IPR014032">
    <property type="entry name" value="Peptidase_A24A_bac"/>
</dbReference>
<keyword evidence="3" id="KW-0472">Membrane</keyword>
<dbReference type="EC" id="3.4.23.-" evidence="5"/>
<dbReference type="PANTHER" id="PTHR30487">
    <property type="entry name" value="TYPE 4 PREPILIN-LIKE PROTEINS LEADER PEPTIDE-PROCESSING ENZYME"/>
    <property type="match status" value="1"/>
</dbReference>
<dbReference type="PRINTS" id="PR00864">
    <property type="entry name" value="PREPILNPTASE"/>
</dbReference>
<keyword evidence="3" id="KW-1133">Transmembrane helix</keyword>
<organism evidence="5 6">
    <name type="scientific">Ideonella lacteola</name>
    <dbReference type="NCBI Taxonomy" id="2984193"/>
    <lineage>
        <taxon>Bacteria</taxon>
        <taxon>Pseudomonadati</taxon>
        <taxon>Pseudomonadota</taxon>
        <taxon>Betaproteobacteria</taxon>
        <taxon>Burkholderiales</taxon>
        <taxon>Sphaerotilaceae</taxon>
        <taxon>Ideonella</taxon>
    </lineage>
</organism>
<dbReference type="Pfam" id="PF01478">
    <property type="entry name" value="Peptidase_A24"/>
    <property type="match status" value="1"/>
</dbReference>
<feature type="transmembrane region" description="Helical" evidence="3">
    <location>
        <begin position="138"/>
        <end position="155"/>
    </location>
</feature>